<protein>
    <submittedName>
        <fullName evidence="1">Uncharacterized protein</fullName>
    </submittedName>
</protein>
<sequence>MHKKNKEFWIFSFINLVDFCFFLKKTLVIAL</sequence>
<dbReference type="EMBL" id="CP002584">
    <property type="protein sequence ID" value="ADZ79770.1"/>
    <property type="molecule type" value="Genomic_DNA"/>
</dbReference>
<dbReference type="STRING" id="743722.Sph21_3227"/>
<proteinExistence type="predicted"/>
<name>F4C409_SPHS2</name>
<gene>
    <name evidence="1" type="ordered locus">Sph21_3227</name>
</gene>
<accession>F4C409</accession>
<evidence type="ECO:0000313" key="1">
    <source>
        <dbReference type="EMBL" id="ADZ79770.1"/>
    </source>
</evidence>
<reference evidence="1" key="1">
    <citation type="submission" date="2011-03" db="EMBL/GenBank/DDBJ databases">
        <title>Complete sequence of Sphingobacterium sp. 21.</title>
        <authorList>
            <consortium name="US DOE Joint Genome Institute"/>
            <person name="Lucas S."/>
            <person name="Copeland A."/>
            <person name="Lapidus A."/>
            <person name="Cheng J.-F."/>
            <person name="Goodwin L."/>
            <person name="Pitluck S."/>
            <person name="Davenport K."/>
            <person name="Detter J.C."/>
            <person name="Han C."/>
            <person name="Tapia R."/>
            <person name="Land M."/>
            <person name="Hauser L."/>
            <person name="Kyrpides N."/>
            <person name="Ivanova N."/>
            <person name="Ovchinnikova G."/>
            <person name="Pagani I."/>
            <person name="Siebers A.K."/>
            <person name="Allgaier M."/>
            <person name="Thelen M.P."/>
            <person name="Hugenholtz P."/>
            <person name="Woyke T."/>
        </authorList>
    </citation>
    <scope>NUCLEOTIDE SEQUENCE</scope>
    <source>
        <strain evidence="1">21</strain>
    </source>
</reference>
<dbReference type="KEGG" id="shg:Sph21_3227"/>
<organism evidence="1">
    <name type="scientific">Sphingobacterium sp. (strain 21)</name>
    <dbReference type="NCBI Taxonomy" id="743722"/>
    <lineage>
        <taxon>Bacteria</taxon>
        <taxon>Pseudomonadati</taxon>
        <taxon>Bacteroidota</taxon>
        <taxon>Sphingobacteriia</taxon>
        <taxon>Sphingobacteriales</taxon>
        <taxon>Sphingobacteriaceae</taxon>
        <taxon>Sphingobacterium</taxon>
    </lineage>
</organism>
<dbReference type="HOGENOM" id="CLU_3398525_0_0_10"/>
<dbReference type="AlphaFoldDB" id="F4C409"/>